<gene>
    <name evidence="2" type="ORF">PENVUL_c026G07166</name>
</gene>
<dbReference type="Proteomes" id="UP000191518">
    <property type="component" value="Unassembled WGS sequence"/>
</dbReference>
<reference evidence="3" key="1">
    <citation type="journal article" date="2017" name="Nat. Microbiol.">
        <title>Global analysis of biosynthetic gene clusters reveals vast potential of secondary metabolite production in Penicillium species.</title>
        <authorList>
            <person name="Nielsen J.C."/>
            <person name="Grijseels S."/>
            <person name="Prigent S."/>
            <person name="Ji B."/>
            <person name="Dainat J."/>
            <person name="Nielsen K.F."/>
            <person name="Frisvad J.C."/>
            <person name="Workman M."/>
            <person name="Nielsen J."/>
        </authorList>
    </citation>
    <scope>NUCLEOTIDE SEQUENCE [LARGE SCALE GENOMIC DNA]</scope>
    <source>
        <strain evidence="3">IBT 29486</strain>
    </source>
</reference>
<dbReference type="EMBL" id="MDYP01000026">
    <property type="protein sequence ID" value="OQE05211.1"/>
    <property type="molecule type" value="Genomic_DNA"/>
</dbReference>
<accession>A0A1V6RTW9</accession>
<name>A0A1V6RTW9_9EURO</name>
<dbReference type="STRING" id="29845.A0A1V6RTW9"/>
<sequence>MPFTHSRSQPMRYVDVCQAQSSASLCDIKVERTRIDCCFLMSKTRWGQLHNKPSGVMYLDLTFHQPTNCKLAEATITMNFQNTQETRLLPLENIEVTEFFGPSILSGEKRERQISTTLEVNPKVGTGSSNIEGAGWSQRSDTSYASRWRFTGSRFVAEPSSSLDALNSRSSRYQQLVWHLEENELENQAIHHSTVHSAVAFHHDSKPFYLDLQIEVKLHRWHHRLKQRLICPPRSRRVYTRAKIDATSNVAPDPNFVQLARNLDHAMIDTNLHPVVEVPDPRPILVDNSCGDKENDTETSARCLPNEHLLALVGQLTGQDTPNFVAMKPRSLIDSSTSTLVESNTTQELKERADPDTTISESEDTLAPALPNQHNGFNAIRKSVLRAVVSVLCQALRLLATLIASLIVGLNRLHSALVQLGE</sequence>
<protein>
    <submittedName>
        <fullName evidence="2">Uncharacterized protein</fullName>
    </submittedName>
</protein>
<comment type="caution">
    <text evidence="2">The sequence shown here is derived from an EMBL/GenBank/DDBJ whole genome shotgun (WGS) entry which is preliminary data.</text>
</comment>
<evidence type="ECO:0000256" key="1">
    <source>
        <dbReference type="SAM" id="MobiDB-lite"/>
    </source>
</evidence>
<proteinExistence type="predicted"/>
<keyword evidence="3" id="KW-1185">Reference proteome</keyword>
<evidence type="ECO:0000313" key="3">
    <source>
        <dbReference type="Proteomes" id="UP000191518"/>
    </source>
</evidence>
<organism evidence="2 3">
    <name type="scientific">Penicillium vulpinum</name>
    <dbReference type="NCBI Taxonomy" id="29845"/>
    <lineage>
        <taxon>Eukaryota</taxon>
        <taxon>Fungi</taxon>
        <taxon>Dikarya</taxon>
        <taxon>Ascomycota</taxon>
        <taxon>Pezizomycotina</taxon>
        <taxon>Eurotiomycetes</taxon>
        <taxon>Eurotiomycetidae</taxon>
        <taxon>Eurotiales</taxon>
        <taxon>Aspergillaceae</taxon>
        <taxon>Penicillium</taxon>
    </lineage>
</organism>
<feature type="region of interest" description="Disordered" evidence="1">
    <location>
        <begin position="341"/>
        <end position="372"/>
    </location>
</feature>
<evidence type="ECO:0000313" key="2">
    <source>
        <dbReference type="EMBL" id="OQE05211.1"/>
    </source>
</evidence>
<dbReference type="AlphaFoldDB" id="A0A1V6RTW9"/>